<evidence type="ECO:0000313" key="3">
    <source>
        <dbReference type="Proteomes" id="UP000034849"/>
    </source>
</evidence>
<feature type="transmembrane region" description="Helical" evidence="1">
    <location>
        <begin position="172"/>
        <end position="192"/>
    </location>
</feature>
<dbReference type="Gene3D" id="3.90.550.10">
    <property type="entry name" value="Spore Coat Polysaccharide Biosynthesis Protein SpsA, Chain A"/>
    <property type="match status" value="1"/>
</dbReference>
<sequence length="196" mass="23225">MLDRLCENPIFWIFASCNLLILLDSIFEKPTFHTACRTFPTLFNQFCYFMMLNRLFPKSCSTTEMSYWDHRDSREIDCLSGACIFARKDIINKLQGFDEKFFMYAEDVDLCYRIKLEGWKLYYLASEEIYHLEGASSKKQSQKYFSAIAMRESNFQFFVNHYGKVNAQVYKLIIFIGSVFRLLVIVLSSLNLRKKE</sequence>
<evidence type="ECO:0000256" key="1">
    <source>
        <dbReference type="SAM" id="Phobius"/>
    </source>
</evidence>
<dbReference type="SUPFAM" id="SSF53448">
    <property type="entry name" value="Nucleotide-diphospho-sugar transferases"/>
    <property type="match status" value="1"/>
</dbReference>
<keyword evidence="2" id="KW-0808">Transferase</keyword>
<gene>
    <name evidence="2" type="ORF">US42_C0024G0008</name>
</gene>
<keyword evidence="1" id="KW-1133">Transmembrane helix</keyword>
<dbReference type="PANTHER" id="PTHR43179">
    <property type="entry name" value="RHAMNOSYLTRANSFERASE WBBL"/>
    <property type="match status" value="1"/>
</dbReference>
<reference evidence="2 3" key="1">
    <citation type="journal article" date="2015" name="Nature">
        <title>rRNA introns, odd ribosomes, and small enigmatic genomes across a large radiation of phyla.</title>
        <authorList>
            <person name="Brown C.T."/>
            <person name="Hug L.A."/>
            <person name="Thomas B.C."/>
            <person name="Sharon I."/>
            <person name="Castelle C.J."/>
            <person name="Singh A."/>
            <person name="Wilkins M.J."/>
            <person name="Williams K.H."/>
            <person name="Banfield J.F."/>
        </authorList>
    </citation>
    <scope>NUCLEOTIDE SEQUENCE [LARGE SCALE GENOMIC DNA]</scope>
</reference>
<dbReference type="Proteomes" id="UP000034849">
    <property type="component" value="Unassembled WGS sequence"/>
</dbReference>
<comment type="caution">
    <text evidence="2">The sequence shown here is derived from an EMBL/GenBank/DDBJ whole genome shotgun (WGS) entry which is preliminary data.</text>
</comment>
<proteinExistence type="predicted"/>
<dbReference type="PANTHER" id="PTHR43179:SF7">
    <property type="entry name" value="RHAMNOSYLTRANSFERASE WBBL"/>
    <property type="match status" value="1"/>
</dbReference>
<keyword evidence="1" id="KW-0812">Transmembrane</keyword>
<dbReference type="InterPro" id="IPR029044">
    <property type="entry name" value="Nucleotide-diphossugar_trans"/>
</dbReference>
<keyword evidence="1" id="KW-0472">Membrane</keyword>
<dbReference type="EMBL" id="LBSX01000024">
    <property type="protein sequence ID" value="KKQ26774.1"/>
    <property type="molecule type" value="Genomic_DNA"/>
</dbReference>
<name>A0A0G0IRH0_9BACT</name>
<dbReference type="Pfam" id="PF13641">
    <property type="entry name" value="Glyco_tranf_2_3"/>
    <property type="match status" value="1"/>
</dbReference>
<protein>
    <submittedName>
        <fullName evidence="2">Glycosyl transferase, family 2</fullName>
    </submittedName>
</protein>
<evidence type="ECO:0000313" key="2">
    <source>
        <dbReference type="EMBL" id="KKQ26774.1"/>
    </source>
</evidence>
<dbReference type="STRING" id="1619046.US42_C0024G0008"/>
<dbReference type="AlphaFoldDB" id="A0A0G0IRH0"/>
<dbReference type="GO" id="GO:0016740">
    <property type="term" value="F:transferase activity"/>
    <property type="evidence" value="ECO:0007669"/>
    <property type="project" value="UniProtKB-KW"/>
</dbReference>
<organism evidence="2 3">
    <name type="scientific">Candidatus Magasanikbacteria bacterium GW2011_GWC2_37_14</name>
    <dbReference type="NCBI Taxonomy" id="1619046"/>
    <lineage>
        <taxon>Bacteria</taxon>
        <taxon>Candidatus Magasanikiibacteriota</taxon>
    </lineage>
</organism>
<accession>A0A0G0IRH0</accession>